<gene>
    <name evidence="3" type="ORF">GO738_11615</name>
</gene>
<dbReference type="Proteomes" id="UP000468327">
    <property type="component" value="Unassembled WGS sequence"/>
</dbReference>
<protein>
    <submittedName>
        <fullName evidence="3">Glycosyltransferase</fullName>
    </submittedName>
</protein>
<organism evidence="3 4">
    <name type="scientific">Gordonibacter urolithinfaciens</name>
    <dbReference type="NCBI Taxonomy" id="1335613"/>
    <lineage>
        <taxon>Bacteria</taxon>
        <taxon>Bacillati</taxon>
        <taxon>Actinomycetota</taxon>
        <taxon>Coriobacteriia</taxon>
        <taxon>Eggerthellales</taxon>
        <taxon>Eggerthellaceae</taxon>
        <taxon>Gordonibacter</taxon>
    </lineage>
</organism>
<comment type="caution">
    <text evidence="3">The sequence shown here is derived from an EMBL/GenBank/DDBJ whole genome shotgun (WGS) entry which is preliminary data.</text>
</comment>
<reference evidence="3 4" key="1">
    <citation type="submission" date="2019-11" db="EMBL/GenBank/DDBJ databases">
        <title>Whole genome shotgun sequencing (WGS) data from Adlercreutzia equolifaciens ResAG-91, Eggerthella lenta MRI-F36, MRI-F37, MRI-F40, ResAG-49, ResAG-88, ResAG-121, ResAG-145, and Gordonibacter sp. ResAG-5, ResAG-26, ResAG-43, ResAG-50, ResAG-59.</title>
        <authorList>
            <person name="Stoll D.A."/>
            <person name="Danylec N."/>
            <person name="Franz C.M.A.P."/>
            <person name="Huch M."/>
        </authorList>
    </citation>
    <scope>NUCLEOTIDE SEQUENCE [LARGE SCALE GENOMIC DNA]</scope>
    <source>
        <strain evidence="3 4">ResAG-59</strain>
    </source>
</reference>
<dbReference type="AlphaFoldDB" id="A0A6N8IJF2"/>
<proteinExistence type="predicted"/>
<name>A0A6N8IJF2_9ACTN</name>
<dbReference type="PANTHER" id="PTHR46401:SF2">
    <property type="entry name" value="GLYCOSYLTRANSFERASE WBBK-RELATED"/>
    <property type="match status" value="1"/>
</dbReference>
<keyword evidence="4" id="KW-1185">Reference proteome</keyword>
<dbReference type="GO" id="GO:0009103">
    <property type="term" value="P:lipopolysaccharide biosynthetic process"/>
    <property type="evidence" value="ECO:0007669"/>
    <property type="project" value="TreeGrafter"/>
</dbReference>
<dbReference type="PANTHER" id="PTHR46401">
    <property type="entry name" value="GLYCOSYLTRANSFERASE WBBK-RELATED"/>
    <property type="match status" value="1"/>
</dbReference>
<dbReference type="Gene3D" id="3.40.50.2000">
    <property type="entry name" value="Glycogen Phosphorylase B"/>
    <property type="match status" value="1"/>
</dbReference>
<evidence type="ECO:0000259" key="2">
    <source>
        <dbReference type="Pfam" id="PF00534"/>
    </source>
</evidence>
<dbReference type="GO" id="GO:0016757">
    <property type="term" value="F:glycosyltransferase activity"/>
    <property type="evidence" value="ECO:0007669"/>
    <property type="project" value="InterPro"/>
</dbReference>
<accession>A0A6N8IJF2</accession>
<evidence type="ECO:0000313" key="4">
    <source>
        <dbReference type="Proteomes" id="UP000468327"/>
    </source>
</evidence>
<dbReference type="EMBL" id="WPOC01000021">
    <property type="protein sequence ID" value="MVN15977.1"/>
    <property type="molecule type" value="Genomic_DNA"/>
</dbReference>
<dbReference type="SUPFAM" id="SSF53756">
    <property type="entry name" value="UDP-Glycosyltransferase/glycogen phosphorylase"/>
    <property type="match status" value="1"/>
</dbReference>
<evidence type="ECO:0000256" key="1">
    <source>
        <dbReference type="ARBA" id="ARBA00022679"/>
    </source>
</evidence>
<keyword evidence="1 3" id="KW-0808">Transferase</keyword>
<feature type="domain" description="Glycosyl transferase family 1" evidence="2">
    <location>
        <begin position="41"/>
        <end position="143"/>
    </location>
</feature>
<sequence>MVEKPWRRTSIGAARKKGCWTFMIPCRCPLGTETMMDGGLMVEYIGYVSRKEINRLYGRSRVGIVLYQPAGNHYESQPIKIFEYMAAGLPVVASDFPLWREIVEENCCGVCVSPVLASEVANALKTLLSHPEKAQRMGRNGRDAVVEKYNWDEEEPKLLELYSEICE</sequence>
<evidence type="ECO:0000313" key="3">
    <source>
        <dbReference type="EMBL" id="MVN15977.1"/>
    </source>
</evidence>
<dbReference type="InterPro" id="IPR001296">
    <property type="entry name" value="Glyco_trans_1"/>
</dbReference>
<dbReference type="Pfam" id="PF00534">
    <property type="entry name" value="Glycos_transf_1"/>
    <property type="match status" value="1"/>
</dbReference>